<name>A0A346PJL5_9EURY</name>
<protein>
    <submittedName>
        <fullName evidence="5">Molecular chaperone (HSP20 family)</fullName>
    </submittedName>
</protein>
<dbReference type="PANTHER" id="PTHR11527">
    <property type="entry name" value="HEAT-SHOCK PROTEIN 20 FAMILY MEMBER"/>
    <property type="match status" value="1"/>
</dbReference>
<dbReference type="Pfam" id="PF00011">
    <property type="entry name" value="HSP20"/>
    <property type="match status" value="1"/>
</dbReference>
<dbReference type="InterPro" id="IPR031107">
    <property type="entry name" value="Small_HSP"/>
</dbReference>
<proteinExistence type="inferred from homology"/>
<dbReference type="InterPro" id="IPR008978">
    <property type="entry name" value="HSP20-like_chaperone"/>
</dbReference>
<dbReference type="KEGG" id="nan:AArc1_3417"/>
<evidence type="ECO:0000259" key="4">
    <source>
        <dbReference type="PROSITE" id="PS01031"/>
    </source>
</evidence>
<dbReference type="PROSITE" id="PS01031">
    <property type="entry name" value="SHSP"/>
    <property type="match status" value="1"/>
</dbReference>
<gene>
    <name evidence="5" type="ORF">AArc1_3417</name>
</gene>
<feature type="compositionally biased region" description="Basic and acidic residues" evidence="3">
    <location>
        <begin position="1"/>
        <end position="18"/>
    </location>
</feature>
<feature type="compositionally biased region" description="Basic and acidic residues" evidence="3">
    <location>
        <begin position="107"/>
        <end position="119"/>
    </location>
</feature>
<evidence type="ECO:0000256" key="3">
    <source>
        <dbReference type="SAM" id="MobiDB-lite"/>
    </source>
</evidence>
<dbReference type="Proteomes" id="UP000258707">
    <property type="component" value="Chromosome"/>
</dbReference>
<evidence type="ECO:0000313" key="5">
    <source>
        <dbReference type="EMBL" id="AXR79710.1"/>
    </source>
</evidence>
<dbReference type="AlphaFoldDB" id="A0A346PJL5"/>
<reference evidence="6" key="1">
    <citation type="submission" date="2017-10" db="EMBL/GenBank/DDBJ databases">
        <title>Phenotypic and genomic properties of facultatively anaerobic sulfur-reducing natronoarchaea from hypersaline soda lakes.</title>
        <authorList>
            <person name="Sorokin D.Y."/>
            <person name="Kublanov I.V."/>
            <person name="Roman P."/>
            <person name="Sinninghe Damste J.S."/>
            <person name="Golyshin P.N."/>
            <person name="Rojo D."/>
            <person name="Ciordia S."/>
            <person name="Mena Md.C."/>
            <person name="Ferrer M."/>
            <person name="Messina E."/>
            <person name="Smedile F."/>
            <person name="La Spada G."/>
            <person name="La Cono V."/>
            <person name="Yakimov M.M."/>
        </authorList>
    </citation>
    <scope>NUCLEOTIDE SEQUENCE [LARGE SCALE GENOMIC DNA]</scope>
    <source>
        <strain evidence="6">AArc1</strain>
    </source>
</reference>
<feature type="region of interest" description="Disordered" evidence="3">
    <location>
        <begin position="107"/>
        <end position="144"/>
    </location>
</feature>
<dbReference type="SUPFAM" id="SSF49764">
    <property type="entry name" value="HSP20-like chaperones"/>
    <property type="match status" value="1"/>
</dbReference>
<feature type="region of interest" description="Disordered" evidence="3">
    <location>
        <begin position="1"/>
        <end position="20"/>
    </location>
</feature>
<dbReference type="InterPro" id="IPR002068">
    <property type="entry name" value="A-crystallin/Hsp20_dom"/>
</dbReference>
<evidence type="ECO:0000256" key="1">
    <source>
        <dbReference type="PROSITE-ProRule" id="PRU00285"/>
    </source>
</evidence>
<sequence length="170" mass="19012">MPLEHSRLDDSRRSDLQSRADFIPLERLQGGMRRNPFDELEEMVDRIGRQVEEGMVGGGLQVPGSVPVDVVDTGEEYVVTADLPGYETDDIELTLTDGTLRLEASRAEAESHLEGEHLRRERTRKTANRRIQLPEPVDEDSVSAGYESGVLTVHLPKTDESEESKAIDIE</sequence>
<organism evidence="5 6">
    <name type="scientific">Natrarchaeobaculum sulfurireducens</name>
    <dbReference type="NCBI Taxonomy" id="2044521"/>
    <lineage>
        <taxon>Archaea</taxon>
        <taxon>Methanobacteriati</taxon>
        <taxon>Methanobacteriota</taxon>
        <taxon>Stenosarchaea group</taxon>
        <taxon>Halobacteria</taxon>
        <taxon>Halobacteriales</taxon>
        <taxon>Natrialbaceae</taxon>
        <taxon>Natrarchaeobaculum</taxon>
    </lineage>
</organism>
<accession>A0A346PJL5</accession>
<comment type="similarity">
    <text evidence="1 2">Belongs to the small heat shock protein (HSP20) family.</text>
</comment>
<feature type="domain" description="SHSP" evidence="4">
    <location>
        <begin position="59"/>
        <end position="170"/>
    </location>
</feature>
<evidence type="ECO:0000313" key="6">
    <source>
        <dbReference type="Proteomes" id="UP000258707"/>
    </source>
</evidence>
<evidence type="ECO:0000256" key="2">
    <source>
        <dbReference type="RuleBase" id="RU003616"/>
    </source>
</evidence>
<dbReference type="CDD" id="cd06464">
    <property type="entry name" value="ACD_sHsps-like"/>
    <property type="match status" value="1"/>
</dbReference>
<dbReference type="EMBL" id="CP024047">
    <property type="protein sequence ID" value="AXR79710.1"/>
    <property type="molecule type" value="Genomic_DNA"/>
</dbReference>
<dbReference type="Gene3D" id="2.60.40.790">
    <property type="match status" value="1"/>
</dbReference>